<keyword evidence="3 6" id="KW-0812">Transmembrane</keyword>
<evidence type="ECO:0000256" key="1">
    <source>
        <dbReference type="ARBA" id="ARBA00004651"/>
    </source>
</evidence>
<keyword evidence="5 6" id="KW-0472">Membrane</keyword>
<dbReference type="Pfam" id="PF07690">
    <property type="entry name" value="MFS_1"/>
    <property type="match status" value="1"/>
</dbReference>
<sequence>MSAKNATSARSAISESAVLKKVTRRLLPFIGICYIILYLDRTNIGVAALQMNDELAISASAFGFAAGVYFWSYTLCEPFSNYILTRIGTRVWISRIMITWGLVTIATAAVSNEFWLIIARVLLGFAEAGFSPGMLYFVSRWFPAARRGVAMSWIVSFICLSGLLTPLLTGILDSFDGLGGLSGWRWLFILTGIPAVAMGIIFYAVIRNTPREAKFLEPAEREWLQGVIDQEDAQNAHTAHNFSAGIRAARVWVLISVFICVTFSLNGLQIWFPQMLAALGFPSPAIGWVAALPSLVAIVPMVLWNRHSDKTGERPGHFVAAACVAALGFAVAALTVHTPAVAVAAFCVAAIGIYSAMAVFITMPSSFLAGAALAAGFGLINGLGNIGGYLGPQVTGWIKDLTGEFSAAILVFGGAMALAAVITGLLWRSTRNTTKRASVEA</sequence>
<dbReference type="InterPro" id="IPR020846">
    <property type="entry name" value="MFS_dom"/>
</dbReference>
<name>A0A975FPJ3_9MICO</name>
<organism evidence="8 9">
    <name type="scientific">Agromyces archimandritae</name>
    <dbReference type="NCBI Taxonomy" id="2781962"/>
    <lineage>
        <taxon>Bacteria</taxon>
        <taxon>Bacillati</taxon>
        <taxon>Actinomycetota</taxon>
        <taxon>Actinomycetes</taxon>
        <taxon>Micrococcales</taxon>
        <taxon>Microbacteriaceae</taxon>
        <taxon>Agromyces</taxon>
    </lineage>
</organism>
<feature type="transmembrane region" description="Helical" evidence="6">
    <location>
        <begin position="184"/>
        <end position="206"/>
    </location>
</feature>
<dbReference type="KEGG" id="aarc:G127AT_05465"/>
<dbReference type="SUPFAM" id="SSF103473">
    <property type="entry name" value="MFS general substrate transporter"/>
    <property type="match status" value="1"/>
</dbReference>
<accession>A0A975FPJ3</accession>
<feature type="transmembrane region" description="Helical" evidence="6">
    <location>
        <begin position="407"/>
        <end position="427"/>
    </location>
</feature>
<feature type="transmembrane region" description="Helical" evidence="6">
    <location>
        <begin position="251"/>
        <end position="273"/>
    </location>
</feature>
<comment type="subcellular location">
    <subcellularLocation>
        <location evidence="1">Cell membrane</location>
        <topology evidence="1">Multi-pass membrane protein</topology>
    </subcellularLocation>
</comment>
<feature type="transmembrane region" description="Helical" evidence="6">
    <location>
        <begin position="117"/>
        <end position="138"/>
    </location>
</feature>
<proteinExistence type="predicted"/>
<feature type="transmembrane region" description="Helical" evidence="6">
    <location>
        <begin position="285"/>
        <end position="304"/>
    </location>
</feature>
<evidence type="ECO:0000313" key="9">
    <source>
        <dbReference type="Proteomes" id="UP000671914"/>
    </source>
</evidence>
<protein>
    <submittedName>
        <fullName evidence="8">MFS transporter</fullName>
    </submittedName>
</protein>
<dbReference type="Gene3D" id="1.20.1250.20">
    <property type="entry name" value="MFS general substrate transporter like domains"/>
    <property type="match status" value="2"/>
</dbReference>
<feature type="transmembrane region" description="Helical" evidence="6">
    <location>
        <begin position="316"/>
        <end position="334"/>
    </location>
</feature>
<dbReference type="Proteomes" id="UP000671914">
    <property type="component" value="Chromosome"/>
</dbReference>
<dbReference type="FunFam" id="1.20.1250.20:FF:000018">
    <property type="entry name" value="MFS transporter permease"/>
    <property type="match status" value="1"/>
</dbReference>
<feature type="transmembrane region" description="Helical" evidence="6">
    <location>
        <begin position="367"/>
        <end position="387"/>
    </location>
</feature>
<dbReference type="InterPro" id="IPR011701">
    <property type="entry name" value="MFS"/>
</dbReference>
<dbReference type="InterPro" id="IPR036259">
    <property type="entry name" value="MFS_trans_sf"/>
</dbReference>
<evidence type="ECO:0000256" key="5">
    <source>
        <dbReference type="ARBA" id="ARBA00023136"/>
    </source>
</evidence>
<dbReference type="GO" id="GO:0022857">
    <property type="term" value="F:transmembrane transporter activity"/>
    <property type="evidence" value="ECO:0007669"/>
    <property type="project" value="InterPro"/>
</dbReference>
<feature type="transmembrane region" description="Helical" evidence="6">
    <location>
        <begin position="26"/>
        <end position="49"/>
    </location>
</feature>
<evidence type="ECO:0000256" key="2">
    <source>
        <dbReference type="ARBA" id="ARBA00022448"/>
    </source>
</evidence>
<keyword evidence="9" id="KW-1185">Reference proteome</keyword>
<feature type="transmembrane region" description="Helical" evidence="6">
    <location>
        <begin position="340"/>
        <end position="360"/>
    </location>
</feature>
<feature type="transmembrane region" description="Helical" evidence="6">
    <location>
        <begin position="150"/>
        <end position="172"/>
    </location>
</feature>
<evidence type="ECO:0000256" key="4">
    <source>
        <dbReference type="ARBA" id="ARBA00022989"/>
    </source>
</evidence>
<dbReference type="EMBL" id="CP071696">
    <property type="protein sequence ID" value="QTX05654.1"/>
    <property type="molecule type" value="Genomic_DNA"/>
</dbReference>
<evidence type="ECO:0000256" key="3">
    <source>
        <dbReference type="ARBA" id="ARBA00022692"/>
    </source>
</evidence>
<keyword evidence="2" id="KW-0813">Transport</keyword>
<evidence type="ECO:0000313" key="8">
    <source>
        <dbReference type="EMBL" id="QTX05654.1"/>
    </source>
</evidence>
<feature type="domain" description="Major facilitator superfamily (MFS) profile" evidence="7">
    <location>
        <begin position="26"/>
        <end position="431"/>
    </location>
</feature>
<evidence type="ECO:0000256" key="6">
    <source>
        <dbReference type="SAM" id="Phobius"/>
    </source>
</evidence>
<dbReference type="PANTHER" id="PTHR43791">
    <property type="entry name" value="PERMEASE-RELATED"/>
    <property type="match status" value="1"/>
</dbReference>
<dbReference type="PROSITE" id="PS50850">
    <property type="entry name" value="MFS"/>
    <property type="match status" value="1"/>
</dbReference>
<dbReference type="GO" id="GO:0005886">
    <property type="term" value="C:plasma membrane"/>
    <property type="evidence" value="ECO:0007669"/>
    <property type="project" value="UniProtKB-SubCell"/>
</dbReference>
<feature type="transmembrane region" description="Helical" evidence="6">
    <location>
        <begin position="92"/>
        <end position="111"/>
    </location>
</feature>
<reference evidence="8" key="1">
    <citation type="submission" date="2021-03" db="EMBL/GenBank/DDBJ databases">
        <title>Agromyces archimandritus sp. nov., isolated from the cockroach Archimandrita tessellata.</title>
        <authorList>
            <person name="Guzman J."/>
            <person name="Ortuzar M."/>
            <person name="Poehlein A."/>
            <person name="Daniel R."/>
            <person name="Trujillo M."/>
            <person name="Vilcinskas A."/>
        </authorList>
    </citation>
    <scope>NUCLEOTIDE SEQUENCE</scope>
    <source>
        <strain evidence="8">G127AT</strain>
    </source>
</reference>
<dbReference type="PANTHER" id="PTHR43791:SF36">
    <property type="entry name" value="TRANSPORTER, PUTATIVE (AFU_ORTHOLOGUE AFUA_6G08340)-RELATED"/>
    <property type="match status" value="1"/>
</dbReference>
<keyword evidence="4 6" id="KW-1133">Transmembrane helix</keyword>
<dbReference type="AlphaFoldDB" id="A0A975FPJ3"/>
<dbReference type="RefSeq" id="WP_210900843.1">
    <property type="nucleotide sequence ID" value="NZ_CP071696.1"/>
</dbReference>
<gene>
    <name evidence="8" type="ORF">G127AT_05465</name>
</gene>
<dbReference type="CDD" id="cd17319">
    <property type="entry name" value="MFS_ExuT_GudP_like"/>
    <property type="match status" value="1"/>
</dbReference>
<evidence type="ECO:0000259" key="7">
    <source>
        <dbReference type="PROSITE" id="PS50850"/>
    </source>
</evidence>